<feature type="region of interest" description="Disordered" evidence="1">
    <location>
        <begin position="36"/>
        <end position="63"/>
    </location>
</feature>
<accession>A0A426X838</accession>
<protein>
    <submittedName>
        <fullName evidence="2">Uncharacterized protein</fullName>
    </submittedName>
</protein>
<name>A0A426X838_ENSVE</name>
<gene>
    <name evidence="2" type="ORF">B296_00040625</name>
</gene>
<organism evidence="2 3">
    <name type="scientific">Ensete ventricosum</name>
    <name type="common">Abyssinian banana</name>
    <name type="synonym">Musa ensete</name>
    <dbReference type="NCBI Taxonomy" id="4639"/>
    <lineage>
        <taxon>Eukaryota</taxon>
        <taxon>Viridiplantae</taxon>
        <taxon>Streptophyta</taxon>
        <taxon>Embryophyta</taxon>
        <taxon>Tracheophyta</taxon>
        <taxon>Spermatophyta</taxon>
        <taxon>Magnoliopsida</taxon>
        <taxon>Liliopsida</taxon>
        <taxon>Zingiberales</taxon>
        <taxon>Musaceae</taxon>
        <taxon>Ensete</taxon>
    </lineage>
</organism>
<comment type="caution">
    <text evidence="2">The sequence shown here is derived from an EMBL/GenBank/DDBJ whole genome shotgun (WGS) entry which is preliminary data.</text>
</comment>
<dbReference type="EMBL" id="AMZH03024712">
    <property type="protein sequence ID" value="RRT35646.1"/>
    <property type="molecule type" value="Genomic_DNA"/>
</dbReference>
<evidence type="ECO:0000313" key="3">
    <source>
        <dbReference type="Proteomes" id="UP000287651"/>
    </source>
</evidence>
<evidence type="ECO:0000256" key="1">
    <source>
        <dbReference type="SAM" id="MobiDB-lite"/>
    </source>
</evidence>
<proteinExistence type="predicted"/>
<evidence type="ECO:0000313" key="2">
    <source>
        <dbReference type="EMBL" id="RRT35646.1"/>
    </source>
</evidence>
<sequence length="124" mass="13497">MLQQTQCASSLGTIQLSSNLKGSDIDSTYGIKHFDRELSMNDEGESRPIADRQEPDRVAKEEIPVQRQLEPNTPIRLPKAPHLAGLLLHLQTEPRRADSSSPTNHPATFLVLEGGSDVTGALSA</sequence>
<dbReference type="Proteomes" id="UP000287651">
    <property type="component" value="Unassembled WGS sequence"/>
</dbReference>
<dbReference type="AlphaFoldDB" id="A0A426X838"/>
<reference evidence="2 3" key="1">
    <citation type="journal article" date="2014" name="Agronomy (Basel)">
        <title>A Draft Genome Sequence for Ensete ventricosum, the Drought-Tolerant Tree Against Hunger.</title>
        <authorList>
            <person name="Harrison J."/>
            <person name="Moore K.A."/>
            <person name="Paszkiewicz K."/>
            <person name="Jones T."/>
            <person name="Grant M."/>
            <person name="Ambacheew D."/>
            <person name="Muzemil S."/>
            <person name="Studholme D.J."/>
        </authorList>
    </citation>
    <scope>NUCLEOTIDE SEQUENCE [LARGE SCALE GENOMIC DNA]</scope>
</reference>
<feature type="region of interest" description="Disordered" evidence="1">
    <location>
        <begin position="91"/>
        <end position="124"/>
    </location>
</feature>